<dbReference type="SMART" id="SM00409">
    <property type="entry name" value="IG"/>
    <property type="match status" value="1"/>
</dbReference>
<dbReference type="InterPro" id="IPR036179">
    <property type="entry name" value="Ig-like_dom_sf"/>
</dbReference>
<evidence type="ECO:0000256" key="11">
    <source>
        <dbReference type="ARBA" id="ARBA00023180"/>
    </source>
</evidence>
<evidence type="ECO:0000256" key="4">
    <source>
        <dbReference type="ARBA" id="ARBA00022729"/>
    </source>
</evidence>
<dbReference type="PROSITE" id="PS00232">
    <property type="entry name" value="CADHERIN_1"/>
    <property type="match status" value="3"/>
</dbReference>
<protein>
    <submittedName>
        <fullName evidence="17">Uncharacterized protein</fullName>
    </submittedName>
</protein>
<evidence type="ECO:0000256" key="14">
    <source>
        <dbReference type="SAM" id="Phobius"/>
    </source>
</evidence>
<feature type="domain" description="Ig-like" evidence="16">
    <location>
        <begin position="716"/>
        <end position="797"/>
    </location>
</feature>
<evidence type="ECO:0000256" key="12">
    <source>
        <dbReference type="PROSITE-ProRule" id="PRU00043"/>
    </source>
</evidence>
<dbReference type="InterPro" id="IPR015919">
    <property type="entry name" value="Cadherin-like_sf"/>
</dbReference>
<reference evidence="17" key="1">
    <citation type="submission" date="2021-01" db="UniProtKB">
        <authorList>
            <consortium name="EnsemblMetazoa"/>
        </authorList>
    </citation>
    <scope>IDENTIFICATION</scope>
</reference>
<dbReference type="FunFam" id="2.60.40.60:FF:000104">
    <property type="entry name" value="cadherin-23 isoform X1"/>
    <property type="match status" value="1"/>
</dbReference>
<evidence type="ECO:0000256" key="2">
    <source>
        <dbReference type="ARBA" id="ARBA00022536"/>
    </source>
</evidence>
<keyword evidence="7" id="KW-0130">Cell adhesion</keyword>
<feature type="transmembrane region" description="Helical" evidence="14">
    <location>
        <begin position="1740"/>
        <end position="1764"/>
    </location>
</feature>
<proteinExistence type="predicted"/>
<evidence type="ECO:0000256" key="13">
    <source>
        <dbReference type="SAM" id="MobiDB-lite"/>
    </source>
</evidence>
<evidence type="ECO:0000259" key="16">
    <source>
        <dbReference type="PROSITE" id="PS50835"/>
    </source>
</evidence>
<feature type="domain" description="Cadherin" evidence="15">
    <location>
        <begin position="1126"/>
        <end position="1229"/>
    </location>
</feature>
<evidence type="ECO:0000259" key="15">
    <source>
        <dbReference type="PROSITE" id="PS50268"/>
    </source>
</evidence>
<dbReference type="GO" id="GO:0005886">
    <property type="term" value="C:plasma membrane"/>
    <property type="evidence" value="ECO:0007669"/>
    <property type="project" value="UniProtKB-SubCell"/>
</dbReference>
<evidence type="ECO:0000256" key="8">
    <source>
        <dbReference type="ARBA" id="ARBA00022989"/>
    </source>
</evidence>
<feature type="compositionally biased region" description="Low complexity" evidence="13">
    <location>
        <begin position="1900"/>
        <end position="1909"/>
    </location>
</feature>
<feature type="region of interest" description="Disordered" evidence="13">
    <location>
        <begin position="1879"/>
        <end position="1939"/>
    </location>
</feature>
<keyword evidence="4" id="KW-0732">Signal</keyword>
<dbReference type="EnsemblMetazoa" id="CLYHEMT023599.2">
    <property type="protein sequence ID" value="CLYHEMP023599.2"/>
    <property type="gene ID" value="CLYHEMG023599"/>
</dbReference>
<feature type="domain" description="Cadherin" evidence="15">
    <location>
        <begin position="808"/>
        <end position="917"/>
    </location>
</feature>
<dbReference type="SUPFAM" id="SSF48726">
    <property type="entry name" value="Immunoglobulin"/>
    <property type="match status" value="1"/>
</dbReference>
<dbReference type="InterPro" id="IPR002126">
    <property type="entry name" value="Cadherin-like_dom"/>
</dbReference>
<dbReference type="Proteomes" id="UP000594262">
    <property type="component" value="Unplaced"/>
</dbReference>
<organism evidence="17 18">
    <name type="scientific">Clytia hemisphaerica</name>
    <dbReference type="NCBI Taxonomy" id="252671"/>
    <lineage>
        <taxon>Eukaryota</taxon>
        <taxon>Metazoa</taxon>
        <taxon>Cnidaria</taxon>
        <taxon>Hydrozoa</taxon>
        <taxon>Hydroidolina</taxon>
        <taxon>Leptothecata</taxon>
        <taxon>Obeliida</taxon>
        <taxon>Clytiidae</taxon>
        <taxon>Clytia</taxon>
    </lineage>
</organism>
<dbReference type="SMART" id="SM00112">
    <property type="entry name" value="CA"/>
    <property type="match status" value="7"/>
</dbReference>
<evidence type="ECO:0000256" key="9">
    <source>
        <dbReference type="ARBA" id="ARBA00023136"/>
    </source>
</evidence>
<dbReference type="PROSITE" id="PS50835">
    <property type="entry name" value="IG_LIKE"/>
    <property type="match status" value="1"/>
</dbReference>
<evidence type="ECO:0000313" key="18">
    <source>
        <dbReference type="Proteomes" id="UP000594262"/>
    </source>
</evidence>
<feature type="domain" description="Cadherin" evidence="15">
    <location>
        <begin position="1341"/>
        <end position="1448"/>
    </location>
</feature>
<evidence type="ECO:0000256" key="7">
    <source>
        <dbReference type="ARBA" id="ARBA00022889"/>
    </source>
</evidence>
<evidence type="ECO:0000256" key="6">
    <source>
        <dbReference type="ARBA" id="ARBA00022837"/>
    </source>
</evidence>
<dbReference type="GO" id="GO:0005509">
    <property type="term" value="F:calcium ion binding"/>
    <property type="evidence" value="ECO:0007669"/>
    <property type="project" value="UniProtKB-UniRule"/>
</dbReference>
<feature type="domain" description="Cadherin" evidence="15">
    <location>
        <begin position="1020"/>
        <end position="1125"/>
    </location>
</feature>
<keyword evidence="2" id="KW-0245">EGF-like domain</keyword>
<keyword evidence="5" id="KW-0677">Repeat</keyword>
<feature type="domain" description="Cadherin" evidence="15">
    <location>
        <begin position="1448"/>
        <end position="1543"/>
    </location>
</feature>
<keyword evidence="10" id="KW-1015">Disulfide bond</keyword>
<dbReference type="InterPro" id="IPR013783">
    <property type="entry name" value="Ig-like_fold"/>
</dbReference>
<dbReference type="OrthoDB" id="5975698at2759"/>
<evidence type="ECO:0000256" key="3">
    <source>
        <dbReference type="ARBA" id="ARBA00022692"/>
    </source>
</evidence>
<dbReference type="PRINTS" id="PR00205">
    <property type="entry name" value="CADHERIN"/>
</dbReference>
<dbReference type="CDD" id="cd11304">
    <property type="entry name" value="Cadherin_repeat"/>
    <property type="match status" value="7"/>
</dbReference>
<dbReference type="Pfam" id="PF00028">
    <property type="entry name" value="Cadherin"/>
    <property type="match status" value="7"/>
</dbReference>
<dbReference type="InterPro" id="IPR020894">
    <property type="entry name" value="Cadherin_CS"/>
</dbReference>
<feature type="compositionally biased region" description="Polar residues" evidence="13">
    <location>
        <begin position="1884"/>
        <end position="1896"/>
    </location>
</feature>
<dbReference type="PROSITE" id="PS50268">
    <property type="entry name" value="CADHERIN_2"/>
    <property type="match status" value="7"/>
</dbReference>
<evidence type="ECO:0000313" key="17">
    <source>
        <dbReference type="EnsemblMetazoa" id="CLYHEMP023599.2"/>
    </source>
</evidence>
<keyword evidence="18" id="KW-1185">Reference proteome</keyword>
<keyword evidence="9 14" id="KW-0472">Membrane</keyword>
<dbReference type="FunFam" id="2.60.40.60:FF:000039">
    <property type="entry name" value="FAT atypical cadherin 3"/>
    <property type="match status" value="2"/>
</dbReference>
<dbReference type="GO" id="GO:0007156">
    <property type="term" value="P:homophilic cell adhesion via plasma membrane adhesion molecules"/>
    <property type="evidence" value="ECO:0007669"/>
    <property type="project" value="InterPro"/>
</dbReference>
<evidence type="ECO:0000256" key="5">
    <source>
        <dbReference type="ARBA" id="ARBA00022737"/>
    </source>
</evidence>
<dbReference type="FunFam" id="2.60.40.60:FF:000020">
    <property type="entry name" value="Dachsous cadherin-related 1b"/>
    <property type="match status" value="1"/>
</dbReference>
<keyword evidence="6 12" id="KW-0106">Calcium</keyword>
<name>A0A7M6DR55_9CNID</name>
<keyword evidence="8 14" id="KW-1133">Transmembrane helix</keyword>
<comment type="subcellular location">
    <subcellularLocation>
        <location evidence="1">Membrane</location>
        <topology evidence="1">Single-pass membrane protein</topology>
    </subcellularLocation>
</comment>
<dbReference type="PANTHER" id="PTHR24026">
    <property type="entry name" value="FAT ATYPICAL CADHERIN-RELATED"/>
    <property type="match status" value="1"/>
</dbReference>
<dbReference type="InterPro" id="IPR003599">
    <property type="entry name" value="Ig_sub"/>
</dbReference>
<feature type="domain" description="Cadherin" evidence="15">
    <location>
        <begin position="918"/>
        <end position="1019"/>
    </location>
</feature>
<dbReference type="Gene3D" id="2.60.40.60">
    <property type="entry name" value="Cadherins"/>
    <property type="match status" value="7"/>
</dbReference>
<dbReference type="SUPFAM" id="SSF49313">
    <property type="entry name" value="Cadherin-like"/>
    <property type="match status" value="7"/>
</dbReference>
<sequence>SYVAPLDGLYLVSASIKIQDGSLTDSKFLLTVSTDGKPSDHTNQNGLQDYVEYAFPYSSNDIYSMVISGTLKLRAGQNVSLWLHSALDESFSISQDSLFSIVYLSSFNSIYGSGAQLMLSESISQNMRDSTGWKVVQNWKTSRSETAPGIFKQGPLLDIDSDAGNVYILEAGLYSISTTITIRATYGSSINGEFELGLFTKSGLASLTTKYTKTPQNVITMKLFGVLQISSEQAVSVQVQSTTPNADWENLRAHCGLSIVRIPPFQAPTSIISGLSKTERLDVSSSAWSRVRHFKVNIAQTQESAGKFFFGNEGYFEARYAGIYLVSTSITARSNVTGYFIRMKIGLNGDSSLPGTNVNDQTEGGGTHLFPECGDTCTIQMALILALHPTEKIGIYVQSNAPYLDFHYSTSLSLKYLIPLEPLPDGFSMQLKEPQTVNVYGDYQVTGWRANLKGQYKKDSGGGDGEYLIGKTGLYLVAVNLEFIDVEGVTKAIPSINNIPAMAAAYKAPIEQSFSISISGIMKIQAGSTFTLIGFTQSDQFYKISDKSTSSITYIGDKAAGFTATRNNENLLSFQAGIWTSVKRWSTSGKDFLFENQGGFESKESYIVQESGFYYASVNIILTSLNNASSQMELALVHNNINNQYNGLYSTSLLQKQGTITLQVAGGIYLSRWDYLTVQLRSDVDLKDISLEQESTFSILKIGEDLSSNACNDLGPNIVGQILPDNIRLPIGETIGWDCFATGENPQYQWNKDYEDLGGANSRALSLTNLKLTDSGNYICTAIAGGITAASNIAVLTVFEPLPIFMNPPSNYTLNTKENGLPSAQLLHILVKAESRETSREMMTFRLVDGDPKNQFSISPTSSNHGTTLSRTQPLDREDIAEYNLVIEAINNRQPLQPVTQIIKVLVMDENDNKPIFVKDHYNATLPEDTPVGTQFIQVSANDADTGDNAIIRYRIIPGTARTTFTIDSENGQITLSEALDREQRSFYVLIIEANDGVKSNYTELSIEVSDINEHKPFFQDTEYTTFVKESIGSLVPIITILAKDEDSGHNAKIIYTIVDGDPDHQFGIDDLGVLSARKPLDYETNSSYVLTVEIEDEGTPVMKSDQQATVTLYIQNTNDNRPIFSRPEYTGYVDENSRKFRASPFQVYAEDPDGGARRITYSIQPRDNITDKFEISTITGIIQIREAPDFELTQFYRFNVEASDNDGLESMASIVVFVEDVNDNAPRFEKTSAEITVSEAVSNSFVIYTVNAVDGDAENKNNGNSYVTYRIVSGNVDNVFNINPHTGAISKEMTLDREKVKSYDLNITAYDSGTPPLQATNYFMLMITITDSNDNRPKFDKDDYDKTVMENAEVGSQIMTFKVEDIDQGMNAQVEIDIQEDSFRERFEIRKVRFQEYAMYLMKTVNYEDRSLYSFTMRAHDKGVPQLESSATVTIHVGDVNDNQPTFPKNYSTTLDNNPVPNMKVYQVVATDADPGPEKLIYEITAGNTHGAFAIEKNTGIITTTKNVQNATLEPAYRLQIVAIDTYPDKLVSDPVELYIRLSHKPTIFLSNIEIGAFQFETTVDLGDFSHLRPVVAMEIAVQQYHPLNPNLYTYGSETPATWYTVFKSGTQRNNNNFLRRYVSHFFNFPLPTETAGSRKRRQTVTTVEECDEESGQLVSKDEKIHVVVGSNMSCINLDADDTLICNGPLGVGLSYRVQARVYECGSLMPIESHFSIPIVLPPAIPAKATLEESVSDGMLALASTFIVLYCFVFLVIIIYVCWKRSHEIVHVDHLQDGNGRFHNSNDRMDKIFHPSTSYISPRSGRIQRMAGYEAASLWPNLSMTEKLQGSLSRSDFFNSRGGGRRKDSAEVKFYNNGGYDNVEDWTRYTRQNIDDEEEESMYGSQDMLNDTPDSARNPPSQQQQSSPNKVNTTPRANAARHVEEMTSDMGSDTPIML</sequence>
<dbReference type="Gene3D" id="2.60.40.10">
    <property type="entry name" value="Immunoglobulins"/>
    <property type="match status" value="1"/>
</dbReference>
<dbReference type="PANTHER" id="PTHR24026:SF126">
    <property type="entry name" value="PROTOCADHERIN FAT 4"/>
    <property type="match status" value="1"/>
</dbReference>
<evidence type="ECO:0000256" key="1">
    <source>
        <dbReference type="ARBA" id="ARBA00004167"/>
    </source>
</evidence>
<keyword evidence="3 14" id="KW-0812">Transmembrane</keyword>
<dbReference type="InterPro" id="IPR007110">
    <property type="entry name" value="Ig-like_dom"/>
</dbReference>
<keyword evidence="11" id="KW-0325">Glycoprotein</keyword>
<accession>A0A7M6DR55</accession>
<feature type="domain" description="Cadherin" evidence="15">
    <location>
        <begin position="1230"/>
        <end position="1340"/>
    </location>
</feature>
<evidence type="ECO:0000256" key="10">
    <source>
        <dbReference type="ARBA" id="ARBA00023157"/>
    </source>
</evidence>